<protein>
    <recommendedName>
        <fullName evidence="2">SH2 domain-containing protein</fullName>
    </recommendedName>
</protein>
<sequence>MYLQPQRLNNGAQYYVGRAELTPSRHSVNIPPSPCRLCQLEAQRRAATSAASHVGSVTGSKTLRQRFKTWKIRRRKDHRKSTSDIEQAAAAAAEISYDSLRKIDRSDAPIEEDLKNAPWYQAGIPREIALEMLTQEEVGSFVVRDSTTHPGCYALSVKVPKFDNPAGISHYLITRTPHGGVKLKGLDKEWSSLTALVTHHSVMRELLPCALRLPRIANNPAFNDEEKTCEQEEDEDYQRLADFSHMMQDLKM</sequence>
<dbReference type="AlphaFoldDB" id="A0AAD9J905"/>
<dbReference type="EMBL" id="JAODUP010000486">
    <property type="protein sequence ID" value="KAK2148714.1"/>
    <property type="molecule type" value="Genomic_DNA"/>
</dbReference>
<comment type="caution">
    <text evidence="3">The sequence shown here is derived from an EMBL/GenBank/DDBJ whole genome shotgun (WGS) entry which is preliminary data.</text>
</comment>
<dbReference type="Proteomes" id="UP001208570">
    <property type="component" value="Unassembled WGS sequence"/>
</dbReference>
<gene>
    <name evidence="3" type="ORF">LSH36_486g02050</name>
</gene>
<accession>A0AAD9J905</accession>
<keyword evidence="4" id="KW-1185">Reference proteome</keyword>
<dbReference type="InterPro" id="IPR036860">
    <property type="entry name" value="SH2_dom_sf"/>
</dbReference>
<dbReference type="Pfam" id="PF00017">
    <property type="entry name" value="SH2"/>
    <property type="match status" value="1"/>
</dbReference>
<feature type="domain" description="SH2" evidence="2">
    <location>
        <begin position="119"/>
        <end position="215"/>
    </location>
</feature>
<dbReference type="PANTHER" id="PTHR15832">
    <property type="entry name" value="SHC (SRC HOMOLOGY DOMAIN C-TERMINAL) ADAPTOR HOMOLOG"/>
    <property type="match status" value="1"/>
</dbReference>
<evidence type="ECO:0000256" key="1">
    <source>
        <dbReference type="PROSITE-ProRule" id="PRU00191"/>
    </source>
</evidence>
<reference evidence="3" key="1">
    <citation type="journal article" date="2023" name="Mol. Biol. Evol.">
        <title>Third-Generation Sequencing Reveals the Adaptive Role of the Epigenome in Three Deep-Sea Polychaetes.</title>
        <authorList>
            <person name="Perez M."/>
            <person name="Aroh O."/>
            <person name="Sun Y."/>
            <person name="Lan Y."/>
            <person name="Juniper S.K."/>
            <person name="Young C.R."/>
            <person name="Angers B."/>
            <person name="Qian P.Y."/>
        </authorList>
    </citation>
    <scope>NUCLEOTIDE SEQUENCE</scope>
    <source>
        <strain evidence="3">P08H-3</strain>
    </source>
</reference>
<evidence type="ECO:0000313" key="3">
    <source>
        <dbReference type="EMBL" id="KAK2148714.1"/>
    </source>
</evidence>
<name>A0AAD9J905_9ANNE</name>
<dbReference type="InterPro" id="IPR000980">
    <property type="entry name" value="SH2"/>
</dbReference>
<dbReference type="PANTHER" id="PTHR15832:SF2">
    <property type="entry name" value="SH2 DOMAIN-CONTAINING PROTEIN"/>
    <property type="match status" value="1"/>
</dbReference>
<keyword evidence="1" id="KW-0727">SH2 domain</keyword>
<evidence type="ECO:0000259" key="2">
    <source>
        <dbReference type="PROSITE" id="PS50001"/>
    </source>
</evidence>
<dbReference type="SMART" id="SM00252">
    <property type="entry name" value="SH2"/>
    <property type="match status" value="1"/>
</dbReference>
<evidence type="ECO:0000313" key="4">
    <source>
        <dbReference type="Proteomes" id="UP001208570"/>
    </source>
</evidence>
<dbReference type="SUPFAM" id="SSF55550">
    <property type="entry name" value="SH2 domain"/>
    <property type="match status" value="1"/>
</dbReference>
<dbReference type="PRINTS" id="PR00401">
    <property type="entry name" value="SH2DOMAIN"/>
</dbReference>
<dbReference type="PROSITE" id="PS50001">
    <property type="entry name" value="SH2"/>
    <property type="match status" value="1"/>
</dbReference>
<organism evidence="3 4">
    <name type="scientific">Paralvinella palmiformis</name>
    <dbReference type="NCBI Taxonomy" id="53620"/>
    <lineage>
        <taxon>Eukaryota</taxon>
        <taxon>Metazoa</taxon>
        <taxon>Spiralia</taxon>
        <taxon>Lophotrochozoa</taxon>
        <taxon>Annelida</taxon>
        <taxon>Polychaeta</taxon>
        <taxon>Sedentaria</taxon>
        <taxon>Canalipalpata</taxon>
        <taxon>Terebellida</taxon>
        <taxon>Terebelliformia</taxon>
        <taxon>Alvinellidae</taxon>
        <taxon>Paralvinella</taxon>
    </lineage>
</organism>
<dbReference type="Gene3D" id="3.30.505.10">
    <property type="entry name" value="SH2 domain"/>
    <property type="match status" value="1"/>
</dbReference>
<proteinExistence type="predicted"/>